<reference evidence="1 2" key="1">
    <citation type="submission" date="2020-04" db="EMBL/GenBank/DDBJ databases">
        <authorList>
            <person name="Hitch T.C.A."/>
            <person name="Wylensek D."/>
            <person name="Clavel T."/>
        </authorList>
    </citation>
    <scope>NUCLEOTIDE SEQUENCE [LARGE SCALE GENOMIC DNA]</scope>
    <source>
        <strain evidence="1 2">PG-130-P53-12</strain>
    </source>
</reference>
<name>A0A848B947_9FIRM</name>
<organism evidence="1 2">
    <name type="scientific">Selenomonas bovis</name>
    <dbReference type="NCBI Taxonomy" id="416586"/>
    <lineage>
        <taxon>Bacteria</taxon>
        <taxon>Bacillati</taxon>
        <taxon>Bacillota</taxon>
        <taxon>Negativicutes</taxon>
        <taxon>Selenomonadales</taxon>
        <taxon>Selenomonadaceae</taxon>
        <taxon>Selenomonas</taxon>
    </lineage>
</organism>
<dbReference type="AlphaFoldDB" id="A0A848B947"/>
<sequence length="81" mass="8792">MDRKAAEAGIGISKETQGKELACINKLGELFALSDWTEEPLSDMMTLLRDYAESRAAEGYEAGYQQALLDARAVAEHSVVG</sequence>
<accession>A0A848B947</accession>
<dbReference type="RefSeq" id="WP_019542530.1">
    <property type="nucleotide sequence ID" value="NZ_DBGAXS010000097.1"/>
</dbReference>
<comment type="caution">
    <text evidence="1">The sequence shown here is derived from an EMBL/GenBank/DDBJ whole genome shotgun (WGS) entry which is preliminary data.</text>
</comment>
<dbReference type="Proteomes" id="UP000543804">
    <property type="component" value="Unassembled WGS sequence"/>
</dbReference>
<evidence type="ECO:0000313" key="1">
    <source>
        <dbReference type="EMBL" id="NMD99778.1"/>
    </source>
</evidence>
<protein>
    <submittedName>
        <fullName evidence="1">Uncharacterized protein</fullName>
    </submittedName>
</protein>
<dbReference type="EMBL" id="JABAFA010000056">
    <property type="protein sequence ID" value="NMD99778.1"/>
    <property type="molecule type" value="Genomic_DNA"/>
</dbReference>
<proteinExistence type="predicted"/>
<gene>
    <name evidence="1" type="ORF">HF878_09985</name>
</gene>
<keyword evidence="2" id="KW-1185">Reference proteome</keyword>
<evidence type="ECO:0000313" key="2">
    <source>
        <dbReference type="Proteomes" id="UP000543804"/>
    </source>
</evidence>